<keyword evidence="2" id="KW-0812">Transmembrane</keyword>
<comment type="caution">
    <text evidence="4">The sequence shown here is derived from an EMBL/GenBank/DDBJ whole genome shotgun (WGS) entry which is preliminary data.</text>
</comment>
<accession>A0A255GK41</accession>
<proteinExistence type="predicted"/>
<dbReference type="Gene3D" id="1.10.1040.10">
    <property type="entry name" value="N-(1-d-carboxylethyl)-l-norvaline Dehydrogenase, domain 2"/>
    <property type="match status" value="1"/>
</dbReference>
<dbReference type="Proteomes" id="UP000215896">
    <property type="component" value="Unassembled WGS sequence"/>
</dbReference>
<organism evidence="4 5">
    <name type="scientific">Enemella evansiae</name>
    <dbReference type="NCBI Taxonomy" id="2016499"/>
    <lineage>
        <taxon>Bacteria</taxon>
        <taxon>Bacillati</taxon>
        <taxon>Actinomycetota</taxon>
        <taxon>Actinomycetes</taxon>
        <taxon>Propionibacteriales</taxon>
        <taxon>Propionibacteriaceae</taxon>
        <taxon>Enemella</taxon>
    </lineage>
</organism>
<protein>
    <recommendedName>
        <fullName evidence="3">6-phosphogluconate dehydrogenase C-terminal domain-containing protein</fullName>
    </recommendedName>
</protein>
<feature type="domain" description="6-phosphogluconate dehydrogenase C-terminal" evidence="3">
    <location>
        <begin position="129"/>
        <end position="169"/>
    </location>
</feature>
<feature type="compositionally biased region" description="Low complexity" evidence="1">
    <location>
        <begin position="26"/>
        <end position="36"/>
    </location>
</feature>
<evidence type="ECO:0000256" key="2">
    <source>
        <dbReference type="SAM" id="Phobius"/>
    </source>
</evidence>
<name>A0A255GK41_9ACTN</name>
<evidence type="ECO:0000313" key="5">
    <source>
        <dbReference type="Proteomes" id="UP000215896"/>
    </source>
</evidence>
<dbReference type="InterPro" id="IPR008927">
    <property type="entry name" value="6-PGluconate_DH-like_C_sf"/>
</dbReference>
<evidence type="ECO:0000313" key="4">
    <source>
        <dbReference type="EMBL" id="OYO16195.1"/>
    </source>
</evidence>
<dbReference type="GO" id="GO:0006098">
    <property type="term" value="P:pentose-phosphate shunt"/>
    <property type="evidence" value="ECO:0007669"/>
    <property type="project" value="InterPro"/>
</dbReference>
<feature type="transmembrane region" description="Helical" evidence="2">
    <location>
        <begin position="88"/>
        <end position="107"/>
    </location>
</feature>
<evidence type="ECO:0000256" key="1">
    <source>
        <dbReference type="SAM" id="MobiDB-lite"/>
    </source>
</evidence>
<feature type="region of interest" description="Disordered" evidence="1">
    <location>
        <begin position="1"/>
        <end position="36"/>
    </location>
</feature>
<keyword evidence="2" id="KW-1133">Transmembrane helix</keyword>
<reference evidence="4 5" key="1">
    <citation type="submission" date="2017-07" db="EMBL/GenBank/DDBJ databases">
        <title>Draft whole genome sequences of clinical Proprionibacteriaceae strains.</title>
        <authorList>
            <person name="Bernier A.-M."/>
            <person name="Bernard K."/>
            <person name="Domingo M.-C."/>
        </authorList>
    </citation>
    <scope>NUCLEOTIDE SEQUENCE [LARGE SCALE GENOMIC DNA]</scope>
    <source>
        <strain evidence="4 5">NML 030167</strain>
    </source>
</reference>
<dbReference type="AlphaFoldDB" id="A0A255GK41"/>
<keyword evidence="5" id="KW-1185">Reference proteome</keyword>
<dbReference type="InterPro" id="IPR013328">
    <property type="entry name" value="6PGD_dom2"/>
</dbReference>
<dbReference type="GO" id="GO:0004616">
    <property type="term" value="F:phosphogluconate dehydrogenase (decarboxylating) activity"/>
    <property type="evidence" value="ECO:0007669"/>
    <property type="project" value="InterPro"/>
</dbReference>
<evidence type="ECO:0000259" key="3">
    <source>
        <dbReference type="Pfam" id="PF00393"/>
    </source>
</evidence>
<keyword evidence="2" id="KW-0472">Membrane</keyword>
<dbReference type="SUPFAM" id="SSF48179">
    <property type="entry name" value="6-phosphogluconate dehydrogenase C-terminal domain-like"/>
    <property type="match status" value="1"/>
</dbReference>
<dbReference type="InterPro" id="IPR006114">
    <property type="entry name" value="6PGDH_C"/>
</dbReference>
<gene>
    <name evidence="4" type="ORF">CGZ94_05615</name>
</gene>
<dbReference type="EMBL" id="NMVO01000005">
    <property type="protein sequence ID" value="OYO16195.1"/>
    <property type="molecule type" value="Genomic_DNA"/>
</dbReference>
<feature type="non-terminal residue" evidence="4">
    <location>
        <position position="170"/>
    </location>
</feature>
<dbReference type="Pfam" id="PF00393">
    <property type="entry name" value="6PGD"/>
    <property type="match status" value="1"/>
</dbReference>
<sequence>MNSLTSTGQPAAPRQGRSRAASANHATTACTSSARSSSTSARICRQNVILGRGLPRTGGLVTYSASMGGLFHPIGPEAEETYWLRRGAVLIVLVAVLVGAGFMISSISQAISGPAQPAAAPPADPAAPAPVFADALGRAQAGWRTVVSAAVASGVPVPAFSTSLAYYDAL</sequence>